<dbReference type="PANTHER" id="PTHR42844">
    <property type="entry name" value="DIHYDRONEOPTERIN ALDOLASE 1-RELATED"/>
    <property type="match status" value="1"/>
</dbReference>
<dbReference type="NCBIfam" id="TIGR00525">
    <property type="entry name" value="folB"/>
    <property type="match status" value="1"/>
</dbReference>
<dbReference type="NCBIfam" id="TIGR00526">
    <property type="entry name" value="folB_dom"/>
    <property type="match status" value="1"/>
</dbReference>
<dbReference type="GO" id="GO:0046654">
    <property type="term" value="P:tetrahydrofolate biosynthetic process"/>
    <property type="evidence" value="ECO:0007669"/>
    <property type="project" value="UniProtKB-UniRule"/>
</dbReference>
<evidence type="ECO:0000313" key="8">
    <source>
        <dbReference type="EMBL" id="MBO8447413.1"/>
    </source>
</evidence>
<dbReference type="InterPro" id="IPR006156">
    <property type="entry name" value="Dihydroneopterin_aldolase"/>
</dbReference>
<organism evidence="8 9">
    <name type="scientific">Candidatus Enterocola intestinipullorum</name>
    <dbReference type="NCBI Taxonomy" id="2840783"/>
    <lineage>
        <taxon>Bacteria</taxon>
        <taxon>Pseudomonadati</taxon>
        <taxon>Bacteroidota</taxon>
        <taxon>Bacteroidia</taxon>
        <taxon>Bacteroidales</taxon>
        <taxon>Candidatus Enterocola</taxon>
    </lineage>
</organism>
<dbReference type="CDD" id="cd00534">
    <property type="entry name" value="DHNA_DHNTPE"/>
    <property type="match status" value="1"/>
</dbReference>
<comment type="pathway">
    <text evidence="2 6">Cofactor biosynthesis; tetrahydrofolate biosynthesis; 2-amino-4-hydroxy-6-hydroxymethyl-7,8-dihydropteridine diphosphate from 7,8-dihydroneopterin triphosphate: step 3/4.</text>
</comment>
<dbReference type="GO" id="GO:0046656">
    <property type="term" value="P:folic acid biosynthetic process"/>
    <property type="evidence" value="ECO:0007669"/>
    <property type="project" value="UniProtKB-UniRule"/>
</dbReference>
<dbReference type="GO" id="GO:0005737">
    <property type="term" value="C:cytoplasm"/>
    <property type="evidence" value="ECO:0007669"/>
    <property type="project" value="TreeGrafter"/>
</dbReference>
<dbReference type="PANTHER" id="PTHR42844:SF1">
    <property type="entry name" value="DIHYDRONEOPTERIN ALDOLASE 1-RELATED"/>
    <property type="match status" value="1"/>
</dbReference>
<accession>A0A9D9EI73</accession>
<evidence type="ECO:0000256" key="4">
    <source>
        <dbReference type="ARBA" id="ARBA00022909"/>
    </source>
</evidence>
<evidence type="ECO:0000256" key="3">
    <source>
        <dbReference type="ARBA" id="ARBA00005708"/>
    </source>
</evidence>
<dbReference type="Pfam" id="PF02152">
    <property type="entry name" value="FolB"/>
    <property type="match status" value="1"/>
</dbReference>
<keyword evidence="4 6" id="KW-0289">Folate biosynthesis</keyword>
<dbReference type="InterPro" id="IPR043133">
    <property type="entry name" value="GTP-CH-I_C/QueF"/>
</dbReference>
<dbReference type="SUPFAM" id="SSF55620">
    <property type="entry name" value="Tetrahydrobiopterin biosynthesis enzymes-like"/>
    <property type="match status" value="1"/>
</dbReference>
<sequence>MATIRICNMHFYAHHGCYDTEQKVGTHFSVDLEFDYDSSKAETSDDINDAVSYLDVYQIVKNEMSEPSHLIENVAYRIKKAVGTQYPQARDIKVRLYKLNPPLGGQVEKVCVEL</sequence>
<comment type="caution">
    <text evidence="8">The sequence shown here is derived from an EMBL/GenBank/DDBJ whole genome shotgun (WGS) entry which is preliminary data.</text>
</comment>
<evidence type="ECO:0000313" key="9">
    <source>
        <dbReference type="Proteomes" id="UP000823637"/>
    </source>
</evidence>
<comment type="function">
    <text evidence="6">Catalyzes the conversion of 7,8-dihydroneopterin to 6-hydroxymethyl-7,8-dihydropterin.</text>
</comment>
<evidence type="ECO:0000256" key="6">
    <source>
        <dbReference type="RuleBase" id="RU362079"/>
    </source>
</evidence>
<dbReference type="EMBL" id="JADIMR010000099">
    <property type="protein sequence ID" value="MBO8447413.1"/>
    <property type="molecule type" value="Genomic_DNA"/>
</dbReference>
<reference evidence="8" key="1">
    <citation type="submission" date="2020-10" db="EMBL/GenBank/DDBJ databases">
        <authorList>
            <person name="Gilroy R."/>
        </authorList>
    </citation>
    <scope>NUCLEOTIDE SEQUENCE</scope>
    <source>
        <strain evidence="8">D3-1215</strain>
    </source>
</reference>
<evidence type="ECO:0000256" key="5">
    <source>
        <dbReference type="ARBA" id="ARBA00023239"/>
    </source>
</evidence>
<dbReference type="InterPro" id="IPR006157">
    <property type="entry name" value="FolB_dom"/>
</dbReference>
<evidence type="ECO:0000259" key="7">
    <source>
        <dbReference type="SMART" id="SM00905"/>
    </source>
</evidence>
<dbReference type="GO" id="GO:0004150">
    <property type="term" value="F:dihydroneopterin aldolase activity"/>
    <property type="evidence" value="ECO:0007669"/>
    <property type="project" value="UniProtKB-UniRule"/>
</dbReference>
<dbReference type="Proteomes" id="UP000823637">
    <property type="component" value="Unassembled WGS sequence"/>
</dbReference>
<dbReference type="Gene3D" id="3.30.1130.10">
    <property type="match status" value="1"/>
</dbReference>
<gene>
    <name evidence="8" type="primary">folB</name>
    <name evidence="8" type="ORF">IAC32_06690</name>
</gene>
<reference evidence="8" key="2">
    <citation type="journal article" date="2021" name="PeerJ">
        <title>Extensive microbial diversity within the chicken gut microbiome revealed by metagenomics and culture.</title>
        <authorList>
            <person name="Gilroy R."/>
            <person name="Ravi A."/>
            <person name="Getino M."/>
            <person name="Pursley I."/>
            <person name="Horton D.L."/>
            <person name="Alikhan N.F."/>
            <person name="Baker D."/>
            <person name="Gharbi K."/>
            <person name="Hall N."/>
            <person name="Watson M."/>
            <person name="Adriaenssens E.M."/>
            <person name="Foster-Nyarko E."/>
            <person name="Jarju S."/>
            <person name="Secka A."/>
            <person name="Antonio M."/>
            <person name="Oren A."/>
            <person name="Chaudhuri R.R."/>
            <person name="La Ragione R."/>
            <person name="Hildebrand F."/>
            <person name="Pallen M.J."/>
        </authorList>
    </citation>
    <scope>NUCLEOTIDE SEQUENCE</scope>
    <source>
        <strain evidence="8">D3-1215</strain>
    </source>
</reference>
<protein>
    <recommendedName>
        <fullName evidence="6">7,8-dihydroneopterin aldolase</fullName>
        <ecNumber evidence="6">4.1.2.25</ecNumber>
    </recommendedName>
</protein>
<dbReference type="SMART" id="SM00905">
    <property type="entry name" value="FolB"/>
    <property type="match status" value="1"/>
</dbReference>
<dbReference type="EC" id="4.1.2.25" evidence="6"/>
<keyword evidence="5 6" id="KW-0456">Lyase</keyword>
<proteinExistence type="inferred from homology"/>
<evidence type="ECO:0000256" key="2">
    <source>
        <dbReference type="ARBA" id="ARBA00005013"/>
    </source>
</evidence>
<comment type="catalytic activity">
    <reaction evidence="1 6">
        <text>7,8-dihydroneopterin = 6-hydroxymethyl-7,8-dihydropterin + glycolaldehyde</text>
        <dbReference type="Rhea" id="RHEA:10540"/>
        <dbReference type="ChEBI" id="CHEBI:17001"/>
        <dbReference type="ChEBI" id="CHEBI:17071"/>
        <dbReference type="ChEBI" id="CHEBI:44841"/>
        <dbReference type="EC" id="4.1.2.25"/>
    </reaction>
</comment>
<name>A0A9D9EI73_9BACT</name>
<evidence type="ECO:0000256" key="1">
    <source>
        <dbReference type="ARBA" id="ARBA00001353"/>
    </source>
</evidence>
<comment type="similarity">
    <text evidence="3 6">Belongs to the DHNA family.</text>
</comment>
<feature type="domain" description="Dihydroneopterin aldolase/epimerase" evidence="7">
    <location>
        <begin position="4"/>
        <end position="114"/>
    </location>
</feature>
<dbReference type="AlphaFoldDB" id="A0A9D9EI73"/>